<dbReference type="InterPro" id="IPR000212">
    <property type="entry name" value="DNA_helicase_UvrD/REP"/>
</dbReference>
<dbReference type="InterPro" id="IPR027417">
    <property type="entry name" value="P-loop_NTPase"/>
</dbReference>
<dbReference type="AlphaFoldDB" id="A0A1G2NEE9"/>
<evidence type="ECO:0000256" key="4">
    <source>
        <dbReference type="ARBA" id="ARBA00022763"/>
    </source>
</evidence>
<dbReference type="Pfam" id="PF13361">
    <property type="entry name" value="UvrD_C"/>
    <property type="match status" value="2"/>
</dbReference>
<dbReference type="SUPFAM" id="SSF52540">
    <property type="entry name" value="P-loop containing nucleoside triphosphate hydrolases"/>
    <property type="match status" value="1"/>
</dbReference>
<evidence type="ECO:0000256" key="5">
    <source>
        <dbReference type="ARBA" id="ARBA00022801"/>
    </source>
</evidence>
<evidence type="ECO:0000256" key="3">
    <source>
        <dbReference type="ARBA" id="ARBA00022741"/>
    </source>
</evidence>
<evidence type="ECO:0000313" key="20">
    <source>
        <dbReference type="Proteomes" id="UP000177797"/>
    </source>
</evidence>
<keyword evidence="5 15" id="KW-0378">Hydrolase</keyword>
<comment type="catalytic activity">
    <reaction evidence="14">
        <text>ATP + H2O = ADP + phosphate + H(+)</text>
        <dbReference type="Rhea" id="RHEA:13065"/>
        <dbReference type="ChEBI" id="CHEBI:15377"/>
        <dbReference type="ChEBI" id="CHEBI:15378"/>
        <dbReference type="ChEBI" id="CHEBI:30616"/>
        <dbReference type="ChEBI" id="CHEBI:43474"/>
        <dbReference type="ChEBI" id="CHEBI:456216"/>
        <dbReference type="EC" id="5.6.2.4"/>
    </reaction>
</comment>
<dbReference type="GO" id="GO:0005829">
    <property type="term" value="C:cytosol"/>
    <property type="evidence" value="ECO:0007669"/>
    <property type="project" value="TreeGrafter"/>
</dbReference>
<evidence type="ECO:0000256" key="6">
    <source>
        <dbReference type="ARBA" id="ARBA00022806"/>
    </source>
</evidence>
<accession>A0A1G2NEE9</accession>
<dbReference type="InterPro" id="IPR011604">
    <property type="entry name" value="PDDEXK-like_dom_sf"/>
</dbReference>
<comment type="caution">
    <text evidence="19">The sequence shown here is derived from an EMBL/GenBank/DDBJ whole genome shotgun (WGS) entry which is preliminary data.</text>
</comment>
<dbReference type="Pfam" id="PF00580">
    <property type="entry name" value="UvrD-helicase"/>
    <property type="match status" value="1"/>
</dbReference>
<evidence type="ECO:0000256" key="16">
    <source>
        <dbReference type="SAM" id="MobiDB-lite"/>
    </source>
</evidence>
<dbReference type="InterPro" id="IPR014017">
    <property type="entry name" value="DNA_helicase_UvrD-like_C"/>
</dbReference>
<name>A0A1G2NEE9_9BACT</name>
<dbReference type="InterPro" id="IPR014016">
    <property type="entry name" value="UvrD-like_ATP-bd"/>
</dbReference>
<evidence type="ECO:0000256" key="14">
    <source>
        <dbReference type="ARBA" id="ARBA00048988"/>
    </source>
</evidence>
<keyword evidence="3 15" id="KW-0547">Nucleotide-binding</keyword>
<keyword evidence="9" id="KW-0238">DNA-binding</keyword>
<feature type="region of interest" description="Disordered" evidence="16">
    <location>
        <begin position="675"/>
        <end position="695"/>
    </location>
</feature>
<feature type="domain" description="UvrD-like helicase ATP-binding" evidence="17">
    <location>
        <begin position="11"/>
        <end position="305"/>
    </location>
</feature>
<dbReference type="GO" id="GO:0005524">
    <property type="term" value="F:ATP binding"/>
    <property type="evidence" value="ECO:0007669"/>
    <property type="project" value="UniProtKB-UniRule"/>
</dbReference>
<keyword evidence="4" id="KW-0227">DNA damage</keyword>
<keyword evidence="10" id="KW-0234">DNA repair</keyword>
<evidence type="ECO:0000256" key="8">
    <source>
        <dbReference type="ARBA" id="ARBA00022840"/>
    </source>
</evidence>
<gene>
    <name evidence="19" type="ORF">A2938_01190</name>
</gene>
<dbReference type="Gene3D" id="1.10.10.160">
    <property type="match status" value="1"/>
</dbReference>
<dbReference type="EC" id="5.6.2.4" evidence="13"/>
<evidence type="ECO:0000259" key="18">
    <source>
        <dbReference type="PROSITE" id="PS51217"/>
    </source>
</evidence>
<evidence type="ECO:0000256" key="12">
    <source>
        <dbReference type="ARBA" id="ARBA00034617"/>
    </source>
</evidence>
<evidence type="ECO:0000259" key="17">
    <source>
        <dbReference type="PROSITE" id="PS51198"/>
    </source>
</evidence>
<evidence type="ECO:0000256" key="1">
    <source>
        <dbReference type="ARBA" id="ARBA00009922"/>
    </source>
</evidence>
<organism evidence="19 20">
    <name type="scientific">Candidatus Taylorbacteria bacterium RIFCSPLOWO2_01_FULL_48_100</name>
    <dbReference type="NCBI Taxonomy" id="1802322"/>
    <lineage>
        <taxon>Bacteria</taxon>
        <taxon>Candidatus Tayloriibacteriota</taxon>
    </lineage>
</organism>
<dbReference type="Gene3D" id="3.40.50.300">
    <property type="entry name" value="P-loop containing nucleotide triphosphate hydrolases"/>
    <property type="match status" value="2"/>
</dbReference>
<dbReference type="InterPro" id="IPR013986">
    <property type="entry name" value="DExx_box_DNA_helicase_dom_sf"/>
</dbReference>
<evidence type="ECO:0000256" key="15">
    <source>
        <dbReference type="PROSITE-ProRule" id="PRU00560"/>
    </source>
</evidence>
<feature type="domain" description="UvrD-like helicase C-terminal" evidence="18">
    <location>
        <begin position="306"/>
        <end position="574"/>
    </location>
</feature>
<dbReference type="PROSITE" id="PS51198">
    <property type="entry name" value="UVRD_HELICASE_ATP_BIND"/>
    <property type="match status" value="1"/>
</dbReference>
<proteinExistence type="inferred from homology"/>
<dbReference type="PANTHER" id="PTHR11070:SF59">
    <property type="entry name" value="DNA 3'-5' HELICASE"/>
    <property type="match status" value="1"/>
</dbReference>
<keyword evidence="8 15" id="KW-0067">ATP-binding</keyword>
<dbReference type="Proteomes" id="UP000177797">
    <property type="component" value="Unassembled WGS sequence"/>
</dbReference>
<dbReference type="GO" id="GO:0004527">
    <property type="term" value="F:exonuclease activity"/>
    <property type="evidence" value="ECO:0007669"/>
    <property type="project" value="UniProtKB-KW"/>
</dbReference>
<dbReference type="Gene3D" id="3.90.320.10">
    <property type="match status" value="1"/>
</dbReference>
<dbReference type="PROSITE" id="PS51217">
    <property type="entry name" value="UVRD_HELICASE_CTER"/>
    <property type="match status" value="1"/>
</dbReference>
<comment type="similarity">
    <text evidence="1">Belongs to the helicase family. UvrD subfamily.</text>
</comment>
<evidence type="ECO:0000256" key="2">
    <source>
        <dbReference type="ARBA" id="ARBA00022722"/>
    </source>
</evidence>
<comment type="catalytic activity">
    <reaction evidence="12">
        <text>Couples ATP hydrolysis with the unwinding of duplex DNA by translocating in the 3'-5' direction.</text>
        <dbReference type="EC" id="5.6.2.4"/>
    </reaction>
</comment>
<dbReference type="GO" id="GO:0003677">
    <property type="term" value="F:DNA binding"/>
    <property type="evidence" value="ECO:0007669"/>
    <property type="project" value="UniProtKB-KW"/>
</dbReference>
<evidence type="ECO:0000256" key="13">
    <source>
        <dbReference type="ARBA" id="ARBA00034808"/>
    </source>
</evidence>
<dbReference type="GO" id="GO:0043138">
    <property type="term" value="F:3'-5' DNA helicase activity"/>
    <property type="evidence" value="ECO:0007669"/>
    <property type="project" value="UniProtKB-EC"/>
</dbReference>
<keyword evidence="6 15" id="KW-0347">Helicase</keyword>
<feature type="binding site" evidence="15">
    <location>
        <begin position="32"/>
        <end position="39"/>
    </location>
    <ligand>
        <name>ATP</name>
        <dbReference type="ChEBI" id="CHEBI:30616"/>
    </ligand>
</feature>
<dbReference type="PANTHER" id="PTHR11070">
    <property type="entry name" value="UVRD / RECB / PCRA DNA HELICASE FAMILY MEMBER"/>
    <property type="match status" value="1"/>
</dbReference>
<evidence type="ECO:0000256" key="10">
    <source>
        <dbReference type="ARBA" id="ARBA00023204"/>
    </source>
</evidence>
<keyword evidence="2" id="KW-0540">Nuclease</keyword>
<protein>
    <recommendedName>
        <fullName evidence="13">DNA 3'-5' helicase</fullName>
        <ecNumber evidence="13">5.6.2.4</ecNumber>
    </recommendedName>
</protein>
<dbReference type="GO" id="GO:0000725">
    <property type="term" value="P:recombinational repair"/>
    <property type="evidence" value="ECO:0007669"/>
    <property type="project" value="TreeGrafter"/>
</dbReference>
<reference evidence="19 20" key="1">
    <citation type="journal article" date="2016" name="Nat. Commun.">
        <title>Thousands of microbial genomes shed light on interconnected biogeochemical processes in an aquifer system.</title>
        <authorList>
            <person name="Anantharaman K."/>
            <person name="Brown C.T."/>
            <person name="Hug L.A."/>
            <person name="Sharon I."/>
            <person name="Castelle C.J."/>
            <person name="Probst A.J."/>
            <person name="Thomas B.C."/>
            <person name="Singh A."/>
            <person name="Wilkins M.J."/>
            <person name="Karaoz U."/>
            <person name="Brodie E.L."/>
            <person name="Williams K.H."/>
            <person name="Hubbard S.S."/>
            <person name="Banfield J.F."/>
        </authorList>
    </citation>
    <scope>NUCLEOTIDE SEQUENCE [LARGE SCALE GENOMIC DNA]</scope>
</reference>
<evidence type="ECO:0000256" key="7">
    <source>
        <dbReference type="ARBA" id="ARBA00022839"/>
    </source>
</evidence>
<dbReference type="Gene3D" id="1.10.486.10">
    <property type="entry name" value="PCRA, domain 4"/>
    <property type="match status" value="1"/>
</dbReference>
<dbReference type="GO" id="GO:0033202">
    <property type="term" value="C:DNA helicase complex"/>
    <property type="evidence" value="ECO:0007669"/>
    <property type="project" value="TreeGrafter"/>
</dbReference>
<evidence type="ECO:0000256" key="9">
    <source>
        <dbReference type="ARBA" id="ARBA00023125"/>
    </source>
</evidence>
<dbReference type="Pfam" id="PF12705">
    <property type="entry name" value="PDDEXK_1"/>
    <property type="match status" value="1"/>
</dbReference>
<dbReference type="EMBL" id="MHSA01000012">
    <property type="protein sequence ID" value="OHA34443.1"/>
    <property type="molecule type" value="Genomic_DNA"/>
</dbReference>
<dbReference type="InterPro" id="IPR038726">
    <property type="entry name" value="PDDEXK_AddAB-type"/>
</dbReference>
<keyword evidence="7" id="KW-0269">Exonuclease</keyword>
<dbReference type="CDD" id="cd17932">
    <property type="entry name" value="DEXQc_UvrD"/>
    <property type="match status" value="1"/>
</dbReference>
<evidence type="ECO:0000256" key="11">
    <source>
        <dbReference type="ARBA" id="ARBA00023235"/>
    </source>
</evidence>
<keyword evidence="11" id="KW-0413">Isomerase</keyword>
<sequence length="968" mass="109998">MKEAVFNELYKNLNAEQREAVDAIQGPVMVIAGPGTGKTSILTLRIANILKRTDTPADTILALSFTEAGVSAMRKKILGIIGPRAYEVRIHTFHSFANDLIKRYPEAFPRIVGSEHMEDLEQVKIVEELLNKYASEKLRPKNNPTYYVLPVIDAIRQLKREAVSPKEFEKLLKNVEKNEKHTRSKELAKLYHAYEKELRRRRLYDFEDMITEAVGALQTAPEFKQELQEEYQYILADEHQDANRSQNRLLELLCDYDTAPNLFIVGDEKQAIFRFQGASLENFLYFKRRFPKARIIALVHNYRSQPTVLVAAHSLIGKSVAAGSIFHIELAARAGHAPLQIQIAEAADERDELAWLSGKIERMIKKGTLPEEIAVLVRENRDAEKVERALRARGIPAVRRGDANALDSVRIDALRKLCAAILEPSNDALLAPVLFFDFLKLPALSVIDMVRDKDKGFLIRRMARYGKECEKMQEKILEWNKISHNEPLVEAVESIARESGFIEQMLAREDAREELRAYAVFLGSAERLAERDKRAKLVDFTARLARAEAHGIGIAASREAHSGVQVMTAHKAKGLEFDAVFIVFAQEGKWGGRRSRTLFDLPIYADTKENTDDGSHDERRLFYVALTRARKEVFVSWHATNEDGRALLPSRFIFEMEEKTREHIQITSLPLAPLGYSPQGENKRDSPLEGGVSSRETGDVLQNKKYLNFLFLNQGFAVTHLNNFLECPRKYFFLNLVRLPRAQSGAELYGSAIHTALAAHFNAYRRDEDKPFADTYRIFEGALRRTHLSLLDFREYLAQGKKELKGYLSSRAFPRACWNEYHIAGVMLKVGKEELELTGNLDKVGMLSNGSVSVIDYKTGKPRTRNEILGKTKTSDGNYYRQLVFYKLLLDSARKKDWNMKTGVIDFIKPAKNGSYCREEFEIVRADVAALETQIADVAASILHLSFLENGCGENDCEWCRLGQNMAL</sequence>
<evidence type="ECO:0000313" key="19">
    <source>
        <dbReference type="EMBL" id="OHA34443.1"/>
    </source>
</evidence>